<dbReference type="InterPro" id="IPR000726">
    <property type="entry name" value="Glyco_hydro_19_cat"/>
</dbReference>
<protein>
    <submittedName>
        <fullName evidence="4">Glyco_hydro_19_cat domain-containing protein</fullName>
    </submittedName>
</protein>
<reference evidence="4" key="1">
    <citation type="submission" date="2016-11" db="UniProtKB">
        <authorList>
            <consortium name="WormBaseParasite"/>
        </authorList>
    </citation>
    <scope>IDENTIFICATION</scope>
</reference>
<dbReference type="Pfam" id="PF00182">
    <property type="entry name" value="Glyco_hydro_19"/>
    <property type="match status" value="1"/>
</dbReference>
<feature type="domain" description="Glycoside hydrolase family 19 catalytic" evidence="2">
    <location>
        <begin position="186"/>
        <end position="347"/>
    </location>
</feature>
<dbReference type="InterPro" id="IPR023346">
    <property type="entry name" value="Lysozyme-like_dom_sf"/>
</dbReference>
<dbReference type="PANTHER" id="PTHR47836">
    <property type="entry name" value="PROTEIN CBG09520-RELATED"/>
    <property type="match status" value="1"/>
</dbReference>
<evidence type="ECO:0000313" key="4">
    <source>
        <dbReference type="WBParaSite" id="L893_g26653.t1"/>
    </source>
</evidence>
<dbReference type="GO" id="GO:0004568">
    <property type="term" value="F:chitinase activity"/>
    <property type="evidence" value="ECO:0007669"/>
    <property type="project" value="InterPro"/>
</dbReference>
<sequence>MKLFLIILPALLGFAMAGSTGSAKDCPAAQKIGSGPPENCQLPSDPKNLTKSKLEDWFTKEMFADLFPHANIGWGPHACYPYSYESFVIAARYFPAFGTSSPNRAYSPEQNYRRDVAAFFAHAIQETGENNYGYYQGGSGMTTEEARNCFYRGGFYNWFEGGPTSAFLPAANPGHQPSDGDRCNVAGVYCTEDPTIKFFYPCSRAKKGSYSAGCYFGRGAIQLSYNYNYGAFQKWLEQQGIHLNLLENPNLVLTHMNPPLAIMASLWFYMTPQPPKPAMHDIVMGQWNAGEQNEKAGYSGPIFGPTSLVINNECGGESAVEPGTGGENRRIRAFKWFCDYFDVPAGADRLLSCKHMPFKFDRMQYPLSYQPNWLTTWKEVPCDCAPATYGGLIPYFDPKHYPENWVEKNAFYREQCVKSIYENPGMYYMAHTSRCLNYPSVQ</sequence>
<keyword evidence="3" id="KW-1185">Reference proteome</keyword>
<evidence type="ECO:0000256" key="1">
    <source>
        <dbReference type="SAM" id="SignalP"/>
    </source>
</evidence>
<dbReference type="AlphaFoldDB" id="A0A1I7ZI45"/>
<feature type="signal peptide" evidence="1">
    <location>
        <begin position="1"/>
        <end position="17"/>
    </location>
</feature>
<dbReference type="Proteomes" id="UP000095287">
    <property type="component" value="Unplaced"/>
</dbReference>
<feature type="chain" id="PRO_5009313475" evidence="1">
    <location>
        <begin position="18"/>
        <end position="442"/>
    </location>
</feature>
<dbReference type="Gene3D" id="3.30.20.10">
    <property type="entry name" value="Endochitinase, domain 2"/>
    <property type="match status" value="1"/>
</dbReference>
<dbReference type="CDD" id="cd00325">
    <property type="entry name" value="chitinase_GH19"/>
    <property type="match status" value="1"/>
</dbReference>
<dbReference type="GO" id="GO:0006032">
    <property type="term" value="P:chitin catabolic process"/>
    <property type="evidence" value="ECO:0007669"/>
    <property type="project" value="InterPro"/>
</dbReference>
<dbReference type="Gene3D" id="1.10.530.10">
    <property type="match status" value="1"/>
</dbReference>
<dbReference type="GO" id="GO:0016998">
    <property type="term" value="P:cell wall macromolecule catabolic process"/>
    <property type="evidence" value="ECO:0007669"/>
    <property type="project" value="InterPro"/>
</dbReference>
<organism evidence="3 4">
    <name type="scientific">Steinernema glaseri</name>
    <dbReference type="NCBI Taxonomy" id="37863"/>
    <lineage>
        <taxon>Eukaryota</taxon>
        <taxon>Metazoa</taxon>
        <taxon>Ecdysozoa</taxon>
        <taxon>Nematoda</taxon>
        <taxon>Chromadorea</taxon>
        <taxon>Rhabditida</taxon>
        <taxon>Tylenchina</taxon>
        <taxon>Panagrolaimomorpha</taxon>
        <taxon>Strongyloidoidea</taxon>
        <taxon>Steinernematidae</taxon>
        <taxon>Steinernema</taxon>
    </lineage>
</organism>
<evidence type="ECO:0000259" key="2">
    <source>
        <dbReference type="Pfam" id="PF00182"/>
    </source>
</evidence>
<evidence type="ECO:0000313" key="3">
    <source>
        <dbReference type="Proteomes" id="UP000095287"/>
    </source>
</evidence>
<proteinExistence type="predicted"/>
<dbReference type="PANTHER" id="PTHR47836:SF2">
    <property type="entry name" value="GLYCOSIDE HYDROLASE FAMILY 19 CATALYTIC DOMAIN-CONTAINING PROTEIN"/>
    <property type="match status" value="1"/>
</dbReference>
<keyword evidence="1" id="KW-0732">Signal</keyword>
<accession>A0A1I7ZI45</accession>
<dbReference type="SUPFAM" id="SSF53955">
    <property type="entry name" value="Lysozyme-like"/>
    <property type="match status" value="1"/>
</dbReference>
<name>A0A1I7ZI45_9BILA</name>
<dbReference type="WBParaSite" id="L893_g26653.t1">
    <property type="protein sequence ID" value="L893_g26653.t1"/>
    <property type="gene ID" value="L893_g26653"/>
</dbReference>